<reference evidence="1 2" key="1">
    <citation type="submission" date="2023-09" db="EMBL/GenBank/DDBJ databases">
        <authorList>
            <person name="Rey-Velasco X."/>
        </authorList>
    </citation>
    <scope>NUCLEOTIDE SEQUENCE [LARGE SCALE GENOMIC DNA]</scope>
    <source>
        <strain evidence="1 2">F260</strain>
    </source>
</reference>
<dbReference type="EMBL" id="JAVRHO010000044">
    <property type="protein sequence ID" value="MDT0648420.1"/>
    <property type="molecule type" value="Genomic_DNA"/>
</dbReference>
<evidence type="ECO:0000313" key="2">
    <source>
        <dbReference type="Proteomes" id="UP001245285"/>
    </source>
</evidence>
<dbReference type="CDD" id="cd07820">
    <property type="entry name" value="SRPBCC_3"/>
    <property type="match status" value="1"/>
</dbReference>
<comment type="caution">
    <text evidence="1">The sequence shown here is derived from an EMBL/GenBank/DDBJ whole genome shotgun (WGS) entry which is preliminary data.</text>
</comment>
<sequence length="166" mass="19228">MPRIELRTEIKADKKIVFDLSRSIDLHKISTEHTKETAIAGKTSGLIGLNESVTWRAKHFGIYQNLTSKITEFNRPTYFADEMVKGAFRKFKHEHHFSDLNGGTVMTDIFDYQSPLGILGLLADKIFLKKYMIDLLEERNRIVKEFAESDKWKELVTDKKTYGNNI</sequence>
<accession>A0ABU3CPZ7</accession>
<proteinExistence type="predicted"/>
<dbReference type="SUPFAM" id="SSF55961">
    <property type="entry name" value="Bet v1-like"/>
    <property type="match status" value="1"/>
</dbReference>
<protein>
    <submittedName>
        <fullName evidence="1">SRPBCC family protein</fullName>
    </submittedName>
</protein>
<dbReference type="InterPro" id="IPR023393">
    <property type="entry name" value="START-like_dom_sf"/>
</dbReference>
<name>A0ABU3CPZ7_9FLAO</name>
<dbReference type="Proteomes" id="UP001245285">
    <property type="component" value="Unassembled WGS sequence"/>
</dbReference>
<evidence type="ECO:0000313" key="1">
    <source>
        <dbReference type="EMBL" id="MDT0648420.1"/>
    </source>
</evidence>
<dbReference type="RefSeq" id="WP_311496510.1">
    <property type="nucleotide sequence ID" value="NZ_JAVRHO010000044.1"/>
</dbReference>
<organism evidence="1 2">
    <name type="scientific">Autumnicola lenta</name>
    <dbReference type="NCBI Taxonomy" id="3075593"/>
    <lineage>
        <taxon>Bacteria</taxon>
        <taxon>Pseudomonadati</taxon>
        <taxon>Bacteroidota</taxon>
        <taxon>Flavobacteriia</taxon>
        <taxon>Flavobacteriales</taxon>
        <taxon>Flavobacteriaceae</taxon>
        <taxon>Autumnicola</taxon>
    </lineage>
</organism>
<gene>
    <name evidence="1" type="ORF">RM545_17140</name>
</gene>
<dbReference type="Gene3D" id="3.30.530.20">
    <property type="match status" value="1"/>
</dbReference>
<keyword evidence="2" id="KW-1185">Reference proteome</keyword>